<evidence type="ECO:0000313" key="4">
    <source>
        <dbReference type="Proteomes" id="UP000019450"/>
    </source>
</evidence>
<keyword evidence="2" id="KW-0472">Membrane</keyword>
<evidence type="ECO:0000256" key="1">
    <source>
        <dbReference type="SAM" id="MobiDB-lite"/>
    </source>
</evidence>
<gene>
    <name evidence="3" type="ORF">X271_00537</name>
</gene>
<name>W8GK61_9MOLU</name>
<dbReference type="EMBL" id="CP006932">
    <property type="protein sequence ID" value="AHK22637.1"/>
    <property type="molecule type" value="Genomic_DNA"/>
</dbReference>
<feature type="transmembrane region" description="Helical" evidence="2">
    <location>
        <begin position="151"/>
        <end position="178"/>
    </location>
</feature>
<feature type="transmembrane region" description="Helical" evidence="2">
    <location>
        <begin position="206"/>
        <end position="230"/>
    </location>
</feature>
<feature type="transmembrane region" description="Helical" evidence="2">
    <location>
        <begin position="56"/>
        <end position="81"/>
    </location>
</feature>
<proteinExistence type="predicted"/>
<accession>W8GK61</accession>
<dbReference type="KEGG" id="hcr:X271_00537"/>
<evidence type="ECO:0000313" key="3">
    <source>
        <dbReference type="EMBL" id="AHK22637.1"/>
    </source>
</evidence>
<keyword evidence="4" id="KW-1185">Reference proteome</keyword>
<sequence length="359" mass="41357">MSNNSPPPSKENKEKSKEKTEVKKADQKDITSAAHRDSFIDFSRFLKPKQWSQEDFTLYTMIIFIGILLVISVVNIILFGVGNNSSNQTAFGKTINGKYGIVTEDGFSKSNAFYIISWFLLFLSLIASVCQFMANIFLIKFSKRFIWWNQISMTSFLIVDVVYGAWWIAISQIIGLVLGQWRYFEWEKQDQKVDLNPYLSQMNYKWWGICLAIAAVFVVFSLLLITPVIFTDTKTFYSYATNPDTTLDNYTQISNEFGQITYSYTIESGVVYDVAPYWDMVVGIFQVVGLILLTKKTYWAWISFEVAMIAQMVVYFESGNLILSIQSILLFISNLLPLYYWFTMNKKSAKQVKQAKATN</sequence>
<keyword evidence="2" id="KW-1133">Transmembrane helix</keyword>
<dbReference type="Proteomes" id="UP000019450">
    <property type="component" value="Chromosome"/>
</dbReference>
<evidence type="ECO:0008006" key="5">
    <source>
        <dbReference type="Google" id="ProtNLM"/>
    </source>
</evidence>
<evidence type="ECO:0000256" key="2">
    <source>
        <dbReference type="SAM" id="Phobius"/>
    </source>
</evidence>
<dbReference type="HOGENOM" id="CLU_862459_0_0_14"/>
<feature type="transmembrane region" description="Helical" evidence="2">
    <location>
        <begin position="322"/>
        <end position="342"/>
    </location>
</feature>
<feature type="region of interest" description="Disordered" evidence="1">
    <location>
        <begin position="1"/>
        <end position="30"/>
    </location>
</feature>
<reference evidence="3 4" key="1">
    <citation type="journal article" date="2014" name="Genome Biol. Evol.">
        <title>Phylogenomics of "Candidatus Hepatoplasma crinochetorum," a Lineage of Mollicutes Associated with Noninsect Arthropods.</title>
        <authorList>
            <person name="Leclercq S."/>
            <person name="Dittmer J."/>
            <person name="Bouchon D."/>
            <person name="Cordaux R."/>
        </authorList>
    </citation>
    <scope>NUCLEOTIDE SEQUENCE [LARGE SCALE GENOMIC DNA]</scope>
    <source>
        <strain evidence="3 4">Av</strain>
    </source>
</reference>
<keyword evidence="2" id="KW-0812">Transmembrane</keyword>
<organism evidence="3 4">
    <name type="scientific">Candidatus Hepatoplasma crinochetorum Av</name>
    <dbReference type="NCBI Taxonomy" id="1427984"/>
    <lineage>
        <taxon>Bacteria</taxon>
        <taxon>Bacillati</taxon>
        <taxon>Mycoplasmatota</taxon>
        <taxon>Mollicutes</taxon>
        <taxon>Candidatus Hepatoplasmataceae</taxon>
        <taxon>Candidatus Hepatoplasma</taxon>
    </lineage>
</organism>
<dbReference type="RefSeq" id="WP_025208924.1">
    <property type="nucleotide sequence ID" value="NZ_CP006932.1"/>
</dbReference>
<dbReference type="STRING" id="1427984.X271_00537"/>
<feature type="compositionally biased region" description="Basic and acidic residues" evidence="1">
    <location>
        <begin position="10"/>
        <end position="30"/>
    </location>
</feature>
<dbReference type="AlphaFoldDB" id="W8GK61"/>
<feature type="transmembrane region" description="Helical" evidence="2">
    <location>
        <begin position="298"/>
        <end position="316"/>
    </location>
</feature>
<feature type="transmembrane region" description="Helical" evidence="2">
    <location>
        <begin position="112"/>
        <end position="139"/>
    </location>
</feature>
<protein>
    <recommendedName>
        <fullName evidence="5">Nicotinamide mononucleotide transporter PnuC</fullName>
    </recommendedName>
</protein>